<evidence type="ECO:0000313" key="7">
    <source>
        <dbReference type="Proteomes" id="UP001211065"/>
    </source>
</evidence>
<dbReference type="GO" id="GO:0005737">
    <property type="term" value="C:cytoplasm"/>
    <property type="evidence" value="ECO:0007669"/>
    <property type="project" value="InterPro"/>
</dbReference>
<dbReference type="Proteomes" id="UP001211065">
    <property type="component" value="Unassembled WGS sequence"/>
</dbReference>
<evidence type="ECO:0000256" key="1">
    <source>
        <dbReference type="ARBA" id="ARBA00001936"/>
    </source>
</evidence>
<dbReference type="Gene3D" id="3.90.1640.10">
    <property type="entry name" value="inorganic pyrophosphatase (n-terminal core)"/>
    <property type="match status" value="1"/>
</dbReference>
<dbReference type="AlphaFoldDB" id="A0AAD5XTN5"/>
<dbReference type="Pfam" id="PF01368">
    <property type="entry name" value="DHH"/>
    <property type="match status" value="1"/>
</dbReference>
<dbReference type="InterPro" id="IPR001667">
    <property type="entry name" value="DDH_dom"/>
</dbReference>
<reference evidence="6" key="1">
    <citation type="submission" date="2020-05" db="EMBL/GenBank/DDBJ databases">
        <title>Phylogenomic resolution of chytrid fungi.</title>
        <authorList>
            <person name="Stajich J.E."/>
            <person name="Amses K."/>
            <person name="Simmons R."/>
            <person name="Seto K."/>
            <person name="Myers J."/>
            <person name="Bonds A."/>
            <person name="Quandt C.A."/>
            <person name="Barry K."/>
            <person name="Liu P."/>
            <person name="Grigoriev I."/>
            <person name="Longcore J.E."/>
            <person name="James T.Y."/>
        </authorList>
    </citation>
    <scope>NUCLEOTIDE SEQUENCE</scope>
    <source>
        <strain evidence="6">JEL0476</strain>
    </source>
</reference>
<feature type="domain" description="DHHA2" evidence="5">
    <location>
        <begin position="223"/>
        <end position="395"/>
    </location>
</feature>
<evidence type="ECO:0000256" key="4">
    <source>
        <dbReference type="ARBA" id="ARBA00023211"/>
    </source>
</evidence>
<dbReference type="GO" id="GO:0004309">
    <property type="term" value="F:exopolyphosphatase activity"/>
    <property type="evidence" value="ECO:0007669"/>
    <property type="project" value="TreeGrafter"/>
</dbReference>
<comment type="cofactor">
    <cofactor evidence="1">
        <name>Mn(2+)</name>
        <dbReference type="ChEBI" id="CHEBI:29035"/>
    </cofactor>
</comment>
<name>A0AAD5XTN5_9FUNG</name>
<dbReference type="EMBL" id="JADGJW010000742">
    <property type="protein sequence ID" value="KAJ3213139.1"/>
    <property type="molecule type" value="Genomic_DNA"/>
</dbReference>
<comment type="caution">
    <text evidence="6">The sequence shown here is derived from an EMBL/GenBank/DDBJ whole genome shotgun (WGS) entry which is preliminary data.</text>
</comment>
<evidence type="ECO:0000313" key="6">
    <source>
        <dbReference type="EMBL" id="KAJ3213139.1"/>
    </source>
</evidence>
<evidence type="ECO:0000259" key="5">
    <source>
        <dbReference type="SMART" id="SM01131"/>
    </source>
</evidence>
<evidence type="ECO:0000256" key="2">
    <source>
        <dbReference type="ARBA" id="ARBA00022723"/>
    </source>
</evidence>
<proteinExistence type="predicted"/>
<keyword evidence="4" id="KW-0464">Manganese</keyword>
<dbReference type="SUPFAM" id="SSF64182">
    <property type="entry name" value="DHH phosphoesterases"/>
    <property type="match status" value="1"/>
</dbReference>
<dbReference type="InterPro" id="IPR004097">
    <property type="entry name" value="DHHA2"/>
</dbReference>
<keyword evidence="3" id="KW-0378">Hydrolase</keyword>
<dbReference type="Gene3D" id="3.10.310.20">
    <property type="entry name" value="DHHA2 domain"/>
    <property type="match status" value="1"/>
</dbReference>
<gene>
    <name evidence="6" type="primary">PPX1</name>
    <name evidence="6" type="ORF">HK099_007554</name>
</gene>
<protein>
    <submittedName>
        <fullName evidence="6">Exopolyphosphatase</fullName>
    </submittedName>
</protein>
<dbReference type="PANTHER" id="PTHR12112:SF39">
    <property type="entry name" value="EG:152A3.5 PROTEIN (FBGN0003116_PN PROTEIN)"/>
    <property type="match status" value="1"/>
</dbReference>
<dbReference type="GO" id="GO:0046872">
    <property type="term" value="F:metal ion binding"/>
    <property type="evidence" value="ECO:0007669"/>
    <property type="project" value="UniProtKB-KW"/>
</dbReference>
<dbReference type="InterPro" id="IPR038222">
    <property type="entry name" value="DHHA2_dom_sf"/>
</dbReference>
<dbReference type="PANTHER" id="PTHR12112">
    <property type="entry name" value="BNIP - RELATED"/>
    <property type="match status" value="1"/>
</dbReference>
<dbReference type="InterPro" id="IPR038763">
    <property type="entry name" value="DHH_sf"/>
</dbReference>
<accession>A0AAD5XTN5</accession>
<dbReference type="SMART" id="SM01131">
    <property type="entry name" value="DHHA2"/>
    <property type="match status" value="1"/>
</dbReference>
<organism evidence="6 7">
    <name type="scientific">Clydaea vesicula</name>
    <dbReference type="NCBI Taxonomy" id="447962"/>
    <lineage>
        <taxon>Eukaryota</taxon>
        <taxon>Fungi</taxon>
        <taxon>Fungi incertae sedis</taxon>
        <taxon>Chytridiomycota</taxon>
        <taxon>Chytridiomycota incertae sedis</taxon>
        <taxon>Chytridiomycetes</taxon>
        <taxon>Lobulomycetales</taxon>
        <taxon>Lobulomycetaceae</taxon>
        <taxon>Clydaea</taxon>
    </lineage>
</organism>
<evidence type="ECO:0000256" key="3">
    <source>
        <dbReference type="ARBA" id="ARBA00022801"/>
    </source>
</evidence>
<keyword evidence="2" id="KW-0479">Metal-binding</keyword>
<keyword evidence="7" id="KW-1185">Reference proteome</keyword>
<dbReference type="Pfam" id="PF02833">
    <property type="entry name" value="DHHA2"/>
    <property type="match status" value="1"/>
</dbReference>
<sequence>MYRRICVLSVARHFAIKTSKKITFIVGNEACDLDSFVSSISLSYLLTQLSHDDEITYIPLIPIVKADLNLRTEVAFLLNHLYKEEHRSVSLTLFNKLNSIFKFSSNKLSPDFIDFNNSVNGVIDHHKDEGRYQDANPRIIQEAGSCSSLVLNYIIKSYSNNNDLKLLFDEKFIKFFLAPILIDTVNLEPKFDRVTEIDVESFNFLISSFTMEQKIAFNQTAFFELLQDAKANISHLTCSELLKKDYKEYYLNSNQIRFGISSVGWHLKGKGGWLERDSEIFLNEVDTFVKERILNFFFVLTTFDYKNEVFEGKKRGFERDMLIFGFSKNQNFELNSKFIEDKKFESQSSIDAAVNEIVSNEELNLVPIDKKFNIFNQLNLNASRKQVQPIIENILSKL</sequence>